<accession>A0A1M7IX19</accession>
<proteinExistence type="predicted"/>
<keyword evidence="2" id="KW-1185">Reference proteome</keyword>
<gene>
    <name evidence="1" type="ORF">SAMN05444266_108127</name>
</gene>
<dbReference type="STRING" id="1419482.SAMN05444266_108127"/>
<dbReference type="OrthoDB" id="1100648at2"/>
<dbReference type="RefSeq" id="WP_143160037.1">
    <property type="nucleotide sequence ID" value="NZ_FRBL01000008.1"/>
</dbReference>
<dbReference type="PROSITE" id="PS51257">
    <property type="entry name" value="PROKAR_LIPOPROTEIN"/>
    <property type="match status" value="1"/>
</dbReference>
<evidence type="ECO:0000313" key="1">
    <source>
        <dbReference type="EMBL" id="SHM45183.1"/>
    </source>
</evidence>
<dbReference type="Gene3D" id="3.40.390.70">
    <property type="match status" value="1"/>
</dbReference>
<name>A0A1M7IX19_9BACT</name>
<dbReference type="Proteomes" id="UP000184420">
    <property type="component" value="Unassembled WGS sequence"/>
</dbReference>
<organism evidence="1 2">
    <name type="scientific">Chitinophaga jiangningensis</name>
    <dbReference type="NCBI Taxonomy" id="1419482"/>
    <lineage>
        <taxon>Bacteria</taxon>
        <taxon>Pseudomonadati</taxon>
        <taxon>Bacteroidota</taxon>
        <taxon>Chitinophagia</taxon>
        <taxon>Chitinophagales</taxon>
        <taxon>Chitinophagaceae</taxon>
        <taxon>Chitinophaga</taxon>
    </lineage>
</organism>
<reference evidence="1 2" key="1">
    <citation type="submission" date="2016-11" db="EMBL/GenBank/DDBJ databases">
        <authorList>
            <person name="Jaros S."/>
            <person name="Januszkiewicz K."/>
            <person name="Wedrychowicz H."/>
        </authorList>
    </citation>
    <scope>NUCLEOTIDE SEQUENCE [LARGE SCALE GENOMIC DNA]</scope>
    <source>
        <strain evidence="1 2">DSM 27406</strain>
    </source>
</reference>
<dbReference type="AlphaFoldDB" id="A0A1M7IX19"/>
<sequence>MRHRLIIGCICSMLFFACKKDEKIGPPVEIGHDYQLPQGNAPAAANDKIQQLYDNYGSYFLYVFTQKDFVWVPSTGGGNAKIDTAVLGKPEYVMDMLTFLDDVWLKFLPDAFKKAQGIPYRVLLADTIKTYRGPGYPAGMEYLYSDYKVIDKAICFAGMNASLRTMTPAEKVKRKNLLTSAIWAYYVQNKIVEIPASFYKLTNYVTAPAFPISNNAANLEAYRQRGFLPGSYNAVTGAPSEWYYGAYAWTTAQSSDATGYMLHLTTRTDAEMAPYLKYPLIKQKFDLLVAYFKSSYNIDVRAIANATY</sequence>
<protein>
    <submittedName>
        <fullName evidence="1">Uncharacterized protein</fullName>
    </submittedName>
</protein>
<dbReference type="EMBL" id="FRBL01000008">
    <property type="protein sequence ID" value="SHM45183.1"/>
    <property type="molecule type" value="Genomic_DNA"/>
</dbReference>
<evidence type="ECO:0000313" key="2">
    <source>
        <dbReference type="Proteomes" id="UP000184420"/>
    </source>
</evidence>